<dbReference type="GO" id="GO:0046983">
    <property type="term" value="F:protein dimerization activity"/>
    <property type="evidence" value="ECO:0007669"/>
    <property type="project" value="InterPro"/>
</dbReference>
<dbReference type="InterPro" id="IPR011598">
    <property type="entry name" value="bHLH_dom"/>
</dbReference>
<dbReference type="PROSITE" id="PS50888">
    <property type="entry name" value="BHLH"/>
    <property type="match status" value="1"/>
</dbReference>
<name>A0AAN8WCB9_9MAGN</name>
<evidence type="ECO:0000313" key="7">
    <source>
        <dbReference type="EMBL" id="KAK6947179.1"/>
    </source>
</evidence>
<sequence>MTSAAFEQMQAELLAEELLGGYGNTYSNSCMDPVNIAFAFDYSNVNMNINDFFSSPDMAIISHSSSYDVQQLPYDQIPHFDHSDFNPAYPFPKRQRCFFENANTFVPSYYTFQVPEFSPPELVIPSPAGLYKVGVESESEGGKQKTSSALVSAQSIAARERRKKITDKTQELGKLVPGGHKMNTAEMLQAAFKYVKFLQAQLGILQSVTSLSHQESKSEHGYKPEELQVLLGSPTIQEKLYVEERCLIPNDSIQNNAISGFGIYT</sequence>
<evidence type="ECO:0000256" key="3">
    <source>
        <dbReference type="ARBA" id="ARBA00023125"/>
    </source>
</evidence>
<comment type="caution">
    <text evidence="7">The sequence shown here is derived from an EMBL/GenBank/DDBJ whole genome shotgun (WGS) entry which is preliminary data.</text>
</comment>
<dbReference type="GO" id="GO:0000981">
    <property type="term" value="F:DNA-binding transcription factor activity, RNA polymerase II-specific"/>
    <property type="evidence" value="ECO:0007669"/>
    <property type="project" value="TreeGrafter"/>
</dbReference>
<keyword evidence="2" id="KW-0805">Transcription regulation</keyword>
<reference evidence="7 8" key="1">
    <citation type="submission" date="2023-12" db="EMBL/GenBank/DDBJ databases">
        <title>A high-quality genome assembly for Dillenia turbinata (Dilleniales).</title>
        <authorList>
            <person name="Chanderbali A."/>
        </authorList>
    </citation>
    <scope>NUCLEOTIDE SEQUENCE [LARGE SCALE GENOMIC DNA]</scope>
    <source>
        <strain evidence="7">LSX21</strain>
        <tissue evidence="7">Leaf</tissue>
    </source>
</reference>
<dbReference type="AlphaFoldDB" id="A0AAN8WCB9"/>
<dbReference type="Pfam" id="PF00010">
    <property type="entry name" value="HLH"/>
    <property type="match status" value="1"/>
</dbReference>
<evidence type="ECO:0000259" key="6">
    <source>
        <dbReference type="PROSITE" id="PS50888"/>
    </source>
</evidence>
<dbReference type="SMART" id="SM00353">
    <property type="entry name" value="HLH"/>
    <property type="match status" value="1"/>
</dbReference>
<proteinExistence type="predicted"/>
<evidence type="ECO:0000256" key="1">
    <source>
        <dbReference type="ARBA" id="ARBA00004123"/>
    </source>
</evidence>
<dbReference type="InterPro" id="IPR036638">
    <property type="entry name" value="HLH_DNA-bd_sf"/>
</dbReference>
<dbReference type="SUPFAM" id="SSF47459">
    <property type="entry name" value="HLH, helix-loop-helix DNA-binding domain"/>
    <property type="match status" value="1"/>
</dbReference>
<dbReference type="Proteomes" id="UP001370490">
    <property type="component" value="Unassembled WGS sequence"/>
</dbReference>
<comment type="subcellular location">
    <subcellularLocation>
        <location evidence="1">Nucleus</location>
    </subcellularLocation>
</comment>
<dbReference type="GO" id="GO:0000978">
    <property type="term" value="F:RNA polymerase II cis-regulatory region sequence-specific DNA binding"/>
    <property type="evidence" value="ECO:0007669"/>
    <property type="project" value="TreeGrafter"/>
</dbReference>
<dbReference type="PANTHER" id="PTHR16223:SF49">
    <property type="entry name" value="TRANSCRIPTION FACTOR BHLH52-RELATED"/>
    <property type="match status" value="1"/>
</dbReference>
<organism evidence="7 8">
    <name type="scientific">Dillenia turbinata</name>
    <dbReference type="NCBI Taxonomy" id="194707"/>
    <lineage>
        <taxon>Eukaryota</taxon>
        <taxon>Viridiplantae</taxon>
        <taxon>Streptophyta</taxon>
        <taxon>Embryophyta</taxon>
        <taxon>Tracheophyta</taxon>
        <taxon>Spermatophyta</taxon>
        <taxon>Magnoliopsida</taxon>
        <taxon>eudicotyledons</taxon>
        <taxon>Gunneridae</taxon>
        <taxon>Pentapetalae</taxon>
        <taxon>Dilleniales</taxon>
        <taxon>Dilleniaceae</taxon>
        <taxon>Dillenia</taxon>
    </lineage>
</organism>
<dbReference type="PANTHER" id="PTHR16223">
    <property type="entry name" value="TRANSCRIPTION FACTOR BHLH83-RELATED"/>
    <property type="match status" value="1"/>
</dbReference>
<evidence type="ECO:0000313" key="8">
    <source>
        <dbReference type="Proteomes" id="UP001370490"/>
    </source>
</evidence>
<dbReference type="EMBL" id="JBAMMX010000001">
    <property type="protein sequence ID" value="KAK6947179.1"/>
    <property type="molecule type" value="Genomic_DNA"/>
</dbReference>
<keyword evidence="3" id="KW-0238">DNA-binding</keyword>
<keyword evidence="4" id="KW-0804">Transcription</keyword>
<accession>A0AAN8WCB9</accession>
<protein>
    <submittedName>
        <fullName evidence="7">Myc-type, basic helix-loop-helix (BHLH) domain</fullName>
    </submittedName>
</protein>
<dbReference type="GO" id="GO:0005634">
    <property type="term" value="C:nucleus"/>
    <property type="evidence" value="ECO:0007669"/>
    <property type="project" value="UniProtKB-SubCell"/>
</dbReference>
<dbReference type="InterPro" id="IPR045843">
    <property type="entry name" value="IND-like"/>
</dbReference>
<gene>
    <name evidence="7" type="ORF">RJ641_000652</name>
</gene>
<dbReference type="Gene3D" id="4.10.280.10">
    <property type="entry name" value="Helix-loop-helix DNA-binding domain"/>
    <property type="match status" value="1"/>
</dbReference>
<feature type="domain" description="BHLH" evidence="6">
    <location>
        <begin position="149"/>
        <end position="198"/>
    </location>
</feature>
<evidence type="ECO:0000256" key="4">
    <source>
        <dbReference type="ARBA" id="ARBA00023163"/>
    </source>
</evidence>
<evidence type="ECO:0000256" key="5">
    <source>
        <dbReference type="ARBA" id="ARBA00023242"/>
    </source>
</evidence>
<keyword evidence="8" id="KW-1185">Reference proteome</keyword>
<keyword evidence="5" id="KW-0539">Nucleus</keyword>
<evidence type="ECO:0000256" key="2">
    <source>
        <dbReference type="ARBA" id="ARBA00023015"/>
    </source>
</evidence>